<sequence length="197" mass="22953">MKNISTILSILALALIGVLFYLHFSKGTAPKKATVTADKNAANNFAIAYFDIDSLQEHYDYFKDVSGDIKKKENAMNAELNDLTNKYQRTIKKWQEKGNNITQSEGEQAQREVGLLQQQYQQRKGELEQEMQKLQVDRMSELRKQVEEFLKDYNKDKRFSYILSYEPGFIIYYKDSAYNITGDLISGLNTQYRDKKK</sequence>
<feature type="transmembrane region" description="Helical" evidence="4">
    <location>
        <begin position="6"/>
        <end position="24"/>
    </location>
</feature>
<keyword evidence="2" id="KW-0732">Signal</keyword>
<comment type="caution">
    <text evidence="5">The sequence shown here is derived from an EMBL/GenBank/DDBJ whole genome shotgun (WGS) entry which is preliminary data.</text>
</comment>
<protein>
    <recommendedName>
        <fullName evidence="7">Outer membrane chaperone Skp</fullName>
    </recommendedName>
</protein>
<evidence type="ECO:0008006" key="7">
    <source>
        <dbReference type="Google" id="ProtNLM"/>
    </source>
</evidence>
<dbReference type="OrthoDB" id="1493259at2"/>
<dbReference type="SUPFAM" id="SSF111384">
    <property type="entry name" value="OmpH-like"/>
    <property type="match status" value="1"/>
</dbReference>
<reference evidence="5 6" key="1">
    <citation type="submission" date="2016-03" db="EMBL/GenBank/DDBJ databases">
        <title>Niastella vici sp. nov., isolated from farmland soil.</title>
        <authorList>
            <person name="Chen L."/>
            <person name="Wang D."/>
            <person name="Yang S."/>
            <person name="Wang G."/>
        </authorList>
    </citation>
    <scope>NUCLEOTIDE SEQUENCE [LARGE SCALE GENOMIC DNA]</scope>
    <source>
        <strain evidence="5 6">DJ57</strain>
    </source>
</reference>
<dbReference type="SMART" id="SM00935">
    <property type="entry name" value="OmpH"/>
    <property type="match status" value="1"/>
</dbReference>
<dbReference type="PANTHER" id="PTHR35089">
    <property type="entry name" value="CHAPERONE PROTEIN SKP"/>
    <property type="match status" value="1"/>
</dbReference>
<keyword evidence="4" id="KW-0472">Membrane</keyword>
<keyword evidence="4" id="KW-1133">Transmembrane helix</keyword>
<accession>A0A1V9FUJ1</accession>
<evidence type="ECO:0000313" key="5">
    <source>
        <dbReference type="EMBL" id="OQP61977.1"/>
    </source>
</evidence>
<dbReference type="InterPro" id="IPR024930">
    <property type="entry name" value="Skp_dom_sf"/>
</dbReference>
<dbReference type="Gene3D" id="3.30.910.20">
    <property type="entry name" value="Skp domain"/>
    <property type="match status" value="1"/>
</dbReference>
<dbReference type="InterPro" id="IPR005632">
    <property type="entry name" value="Chaperone_Skp"/>
</dbReference>
<organism evidence="5 6">
    <name type="scientific">Niastella vici</name>
    <dbReference type="NCBI Taxonomy" id="1703345"/>
    <lineage>
        <taxon>Bacteria</taxon>
        <taxon>Pseudomonadati</taxon>
        <taxon>Bacteroidota</taxon>
        <taxon>Chitinophagia</taxon>
        <taxon>Chitinophagales</taxon>
        <taxon>Chitinophagaceae</taxon>
        <taxon>Niastella</taxon>
    </lineage>
</organism>
<evidence type="ECO:0000256" key="4">
    <source>
        <dbReference type="SAM" id="Phobius"/>
    </source>
</evidence>
<comment type="similarity">
    <text evidence="1">Belongs to the Skp family.</text>
</comment>
<dbReference type="STRING" id="1703345.A3860_30255"/>
<evidence type="ECO:0000313" key="6">
    <source>
        <dbReference type="Proteomes" id="UP000192796"/>
    </source>
</evidence>
<keyword evidence="3" id="KW-0175">Coiled coil</keyword>
<dbReference type="GO" id="GO:0005829">
    <property type="term" value="C:cytosol"/>
    <property type="evidence" value="ECO:0007669"/>
    <property type="project" value="TreeGrafter"/>
</dbReference>
<dbReference type="GO" id="GO:0050821">
    <property type="term" value="P:protein stabilization"/>
    <property type="evidence" value="ECO:0007669"/>
    <property type="project" value="TreeGrafter"/>
</dbReference>
<dbReference type="Proteomes" id="UP000192796">
    <property type="component" value="Unassembled WGS sequence"/>
</dbReference>
<dbReference type="PANTHER" id="PTHR35089:SF1">
    <property type="entry name" value="CHAPERONE PROTEIN SKP"/>
    <property type="match status" value="1"/>
</dbReference>
<proteinExistence type="inferred from homology"/>
<evidence type="ECO:0000256" key="2">
    <source>
        <dbReference type="ARBA" id="ARBA00022729"/>
    </source>
</evidence>
<dbReference type="RefSeq" id="WP_081150105.1">
    <property type="nucleotide sequence ID" value="NZ_LVYD01000054.1"/>
</dbReference>
<dbReference type="EMBL" id="LVYD01000054">
    <property type="protein sequence ID" value="OQP61977.1"/>
    <property type="molecule type" value="Genomic_DNA"/>
</dbReference>
<name>A0A1V9FUJ1_9BACT</name>
<keyword evidence="6" id="KW-1185">Reference proteome</keyword>
<gene>
    <name evidence="5" type="ORF">A3860_30255</name>
</gene>
<keyword evidence="4" id="KW-0812">Transmembrane</keyword>
<evidence type="ECO:0000256" key="1">
    <source>
        <dbReference type="ARBA" id="ARBA00009091"/>
    </source>
</evidence>
<feature type="coiled-coil region" evidence="3">
    <location>
        <begin position="73"/>
        <end position="144"/>
    </location>
</feature>
<dbReference type="GO" id="GO:0051082">
    <property type="term" value="F:unfolded protein binding"/>
    <property type="evidence" value="ECO:0007669"/>
    <property type="project" value="InterPro"/>
</dbReference>
<dbReference type="Pfam" id="PF03938">
    <property type="entry name" value="OmpH"/>
    <property type="match status" value="1"/>
</dbReference>
<dbReference type="AlphaFoldDB" id="A0A1V9FUJ1"/>
<evidence type="ECO:0000256" key="3">
    <source>
        <dbReference type="SAM" id="Coils"/>
    </source>
</evidence>